<organism evidence="2 3">
    <name type="scientific">Lentiprolixibacter aurantiacus</name>
    <dbReference type="NCBI Taxonomy" id="2993939"/>
    <lineage>
        <taxon>Bacteria</taxon>
        <taxon>Pseudomonadati</taxon>
        <taxon>Bacteroidota</taxon>
        <taxon>Flavobacteriia</taxon>
        <taxon>Flavobacteriales</taxon>
        <taxon>Flavobacteriaceae</taxon>
        <taxon>Lentiprolixibacter</taxon>
    </lineage>
</organism>
<dbReference type="EMBL" id="JAPFQP010000001">
    <property type="protein sequence ID" value="MCX2718292.1"/>
    <property type="molecule type" value="Genomic_DNA"/>
</dbReference>
<keyword evidence="2" id="KW-0808">Transferase</keyword>
<keyword evidence="2" id="KW-0012">Acyltransferase</keyword>
<dbReference type="GO" id="GO:0016747">
    <property type="term" value="F:acyltransferase activity, transferring groups other than amino-acyl groups"/>
    <property type="evidence" value="ECO:0007669"/>
    <property type="project" value="InterPro"/>
</dbReference>
<dbReference type="SUPFAM" id="SSF55729">
    <property type="entry name" value="Acyl-CoA N-acyltransferases (Nat)"/>
    <property type="match status" value="1"/>
</dbReference>
<dbReference type="InterPro" id="IPR016181">
    <property type="entry name" value="Acyl_CoA_acyltransferase"/>
</dbReference>
<accession>A0AAE3SNC1</accession>
<reference evidence="2" key="1">
    <citation type="submission" date="2022-11" db="EMBL/GenBank/DDBJ databases">
        <title>The characterization of three novel Bacteroidetes species and genomic analysis of their roles in tidal elemental geochemical cycles.</title>
        <authorList>
            <person name="Ma K.-J."/>
        </authorList>
    </citation>
    <scope>NUCLEOTIDE SEQUENCE</scope>
    <source>
        <strain evidence="2">M415</strain>
    </source>
</reference>
<dbReference type="AlphaFoldDB" id="A0AAE3SNC1"/>
<dbReference type="Gene3D" id="3.40.630.30">
    <property type="match status" value="1"/>
</dbReference>
<dbReference type="InterPro" id="IPR000182">
    <property type="entry name" value="GNAT_dom"/>
</dbReference>
<keyword evidence="3" id="KW-1185">Reference proteome</keyword>
<gene>
    <name evidence="2" type="ORF">OO016_01640</name>
</gene>
<dbReference type="EC" id="2.3.1.-" evidence="2"/>
<sequence>MYPISYTKVSSEDELLQVLELQKANLPSALSEVESGQEGFVTVVHSLALLRRMNDRCPHVLAKSGNNVVGYALSMHPDFSREIDILKPMFREIEKAVPSREPYLIMGQICIDKAYRKQGIFRGLYHKMLEYYQKEYQQIITEVDERNQRSLKAHYSIGFKELSRYQSSGRYWHLIVLK</sequence>
<evidence type="ECO:0000259" key="1">
    <source>
        <dbReference type="PROSITE" id="PS51186"/>
    </source>
</evidence>
<proteinExistence type="predicted"/>
<feature type="domain" description="N-acetyltransferase" evidence="1">
    <location>
        <begin position="19"/>
        <end position="178"/>
    </location>
</feature>
<evidence type="ECO:0000313" key="2">
    <source>
        <dbReference type="EMBL" id="MCX2718292.1"/>
    </source>
</evidence>
<evidence type="ECO:0000313" key="3">
    <source>
        <dbReference type="Proteomes" id="UP001207116"/>
    </source>
</evidence>
<dbReference type="Proteomes" id="UP001207116">
    <property type="component" value="Unassembled WGS sequence"/>
</dbReference>
<dbReference type="PROSITE" id="PS51186">
    <property type="entry name" value="GNAT"/>
    <property type="match status" value="1"/>
</dbReference>
<dbReference type="RefSeq" id="WP_266010284.1">
    <property type="nucleotide sequence ID" value="NZ_JAPFQP010000001.1"/>
</dbReference>
<dbReference type="Pfam" id="PF00583">
    <property type="entry name" value="Acetyltransf_1"/>
    <property type="match status" value="1"/>
</dbReference>
<comment type="caution">
    <text evidence="2">The sequence shown here is derived from an EMBL/GenBank/DDBJ whole genome shotgun (WGS) entry which is preliminary data.</text>
</comment>
<protein>
    <submittedName>
        <fullName evidence="2">GNAT family N-acetyltransferase</fullName>
        <ecNumber evidence="2">2.3.1.-</ecNumber>
    </submittedName>
</protein>
<name>A0AAE3SNC1_9FLAO</name>